<dbReference type="EMBL" id="QGNW01001680">
    <property type="protein sequence ID" value="RVW33384.1"/>
    <property type="molecule type" value="Genomic_DNA"/>
</dbReference>
<dbReference type="AlphaFoldDB" id="A0A438DD38"/>
<evidence type="ECO:0000313" key="3">
    <source>
        <dbReference type="Proteomes" id="UP000288805"/>
    </source>
</evidence>
<feature type="transmembrane region" description="Helical" evidence="1">
    <location>
        <begin position="235"/>
        <end position="253"/>
    </location>
</feature>
<keyword evidence="1" id="KW-0812">Transmembrane</keyword>
<proteinExistence type="predicted"/>
<reference evidence="2 3" key="1">
    <citation type="journal article" date="2018" name="PLoS Genet.">
        <title>Population sequencing reveals clonal diversity and ancestral inbreeding in the grapevine cultivar Chardonnay.</title>
        <authorList>
            <person name="Roach M.J."/>
            <person name="Johnson D.L."/>
            <person name="Bohlmann J."/>
            <person name="van Vuuren H.J."/>
            <person name="Jones S.J."/>
            <person name="Pretorius I.S."/>
            <person name="Schmidt S.A."/>
            <person name="Borneman A.R."/>
        </authorList>
    </citation>
    <scope>NUCLEOTIDE SEQUENCE [LARGE SCALE GENOMIC DNA]</scope>
    <source>
        <strain evidence="3">cv. Chardonnay</strain>
        <tissue evidence="2">Leaf</tissue>
    </source>
</reference>
<feature type="transmembrane region" description="Helical" evidence="1">
    <location>
        <begin position="202"/>
        <end position="220"/>
    </location>
</feature>
<dbReference type="PANTHER" id="PTHR11439">
    <property type="entry name" value="GAG-POL-RELATED RETROTRANSPOSON"/>
    <property type="match status" value="1"/>
</dbReference>
<dbReference type="PANTHER" id="PTHR11439:SF470">
    <property type="entry name" value="CYSTEINE-RICH RLK (RECEPTOR-LIKE PROTEIN KINASE) 8"/>
    <property type="match status" value="1"/>
</dbReference>
<name>A0A438DD38_VITVI</name>
<keyword evidence="1" id="KW-1133">Transmembrane helix</keyword>
<protein>
    <submittedName>
        <fullName evidence="2">Uncharacterized protein</fullName>
    </submittedName>
</protein>
<sequence>MTGYCIFLGGALISWKTKKHTTVSRSSAESEYRAMASITCELTWLKYLLDDLKLADLFTKPLNSSIFHSLLTSLAFLTYTLQLEEEYYGKGIKDPISRFPDFQNTLFYSVFLHRPFILLAGKRRRDCTCHNSVYSEWLAMKIPDPSGLAWVFFSHFLDPSDTTGLHENWHGFRHINISMPLSLIKVQHPGCLFFTFNQTMSLYHLGFLGLYLIACLYNIYPTLAMSRGIPGRPALAVYMAYTISILTLSRIACQPIPGRIRCLLHHLRPSLGWIAGVGMRYGFNR</sequence>
<evidence type="ECO:0000256" key="1">
    <source>
        <dbReference type="SAM" id="Phobius"/>
    </source>
</evidence>
<keyword evidence="1" id="KW-0472">Membrane</keyword>
<dbReference type="CDD" id="cd09272">
    <property type="entry name" value="RNase_HI_RT_Ty1"/>
    <property type="match status" value="1"/>
</dbReference>
<dbReference type="Proteomes" id="UP000288805">
    <property type="component" value="Unassembled WGS sequence"/>
</dbReference>
<gene>
    <name evidence="2" type="ORF">CK203_094244</name>
</gene>
<organism evidence="2 3">
    <name type="scientific">Vitis vinifera</name>
    <name type="common">Grape</name>
    <dbReference type="NCBI Taxonomy" id="29760"/>
    <lineage>
        <taxon>Eukaryota</taxon>
        <taxon>Viridiplantae</taxon>
        <taxon>Streptophyta</taxon>
        <taxon>Embryophyta</taxon>
        <taxon>Tracheophyta</taxon>
        <taxon>Spermatophyta</taxon>
        <taxon>Magnoliopsida</taxon>
        <taxon>eudicotyledons</taxon>
        <taxon>Gunneridae</taxon>
        <taxon>Pentapetalae</taxon>
        <taxon>rosids</taxon>
        <taxon>Vitales</taxon>
        <taxon>Vitaceae</taxon>
        <taxon>Viteae</taxon>
        <taxon>Vitis</taxon>
    </lineage>
</organism>
<comment type="caution">
    <text evidence="2">The sequence shown here is derived from an EMBL/GenBank/DDBJ whole genome shotgun (WGS) entry which is preliminary data.</text>
</comment>
<accession>A0A438DD38</accession>
<evidence type="ECO:0000313" key="2">
    <source>
        <dbReference type="EMBL" id="RVW33384.1"/>
    </source>
</evidence>